<evidence type="ECO:0000313" key="7">
    <source>
        <dbReference type="Proteomes" id="UP000316621"/>
    </source>
</evidence>
<accession>A0A4Y7IJD8</accession>
<evidence type="ECO:0000313" key="6">
    <source>
        <dbReference type="EMBL" id="RZC47821.1"/>
    </source>
</evidence>
<evidence type="ECO:0000259" key="5">
    <source>
        <dbReference type="Pfam" id="PF00883"/>
    </source>
</evidence>
<dbReference type="AlphaFoldDB" id="A0A4Y7IJD8"/>
<keyword evidence="2" id="KW-0031">Aminopeptidase</keyword>
<dbReference type="Pfam" id="PF00883">
    <property type="entry name" value="Peptidase_M17"/>
    <property type="match status" value="1"/>
</dbReference>
<dbReference type="PANTHER" id="PTHR11963:SF23">
    <property type="entry name" value="CYTOSOL AMINOPEPTIDASE"/>
    <property type="match status" value="1"/>
</dbReference>
<dbReference type="PANTHER" id="PTHR11963">
    <property type="entry name" value="LEUCINE AMINOPEPTIDASE-RELATED"/>
    <property type="match status" value="1"/>
</dbReference>
<dbReference type="InterPro" id="IPR000819">
    <property type="entry name" value="Peptidase_M17_C"/>
</dbReference>
<keyword evidence="4" id="KW-0378">Hydrolase</keyword>
<dbReference type="GO" id="GO:0070006">
    <property type="term" value="F:metalloaminopeptidase activity"/>
    <property type="evidence" value="ECO:0007669"/>
    <property type="project" value="InterPro"/>
</dbReference>
<keyword evidence="7" id="KW-1185">Reference proteome</keyword>
<feature type="domain" description="Cytosol aminopeptidase" evidence="5">
    <location>
        <begin position="122"/>
        <end position="211"/>
    </location>
</feature>
<gene>
    <name evidence="6" type="ORF">C5167_040765</name>
</gene>
<dbReference type="GO" id="GO:0030145">
    <property type="term" value="F:manganese ion binding"/>
    <property type="evidence" value="ECO:0007669"/>
    <property type="project" value="InterPro"/>
</dbReference>
<keyword evidence="3" id="KW-0645">Protease</keyword>
<dbReference type="Gramene" id="RZC47821">
    <property type="protein sequence ID" value="RZC47821"/>
    <property type="gene ID" value="C5167_040765"/>
</dbReference>
<comment type="similarity">
    <text evidence="1">Belongs to the peptidase M17 family.</text>
</comment>
<evidence type="ECO:0000256" key="1">
    <source>
        <dbReference type="ARBA" id="ARBA00009528"/>
    </source>
</evidence>
<evidence type="ECO:0000256" key="4">
    <source>
        <dbReference type="ARBA" id="ARBA00022801"/>
    </source>
</evidence>
<dbReference type="Proteomes" id="UP000316621">
    <property type="component" value="Chromosome 1"/>
</dbReference>
<dbReference type="GO" id="GO:0006508">
    <property type="term" value="P:proteolysis"/>
    <property type="evidence" value="ECO:0007669"/>
    <property type="project" value="UniProtKB-KW"/>
</dbReference>
<evidence type="ECO:0000256" key="3">
    <source>
        <dbReference type="ARBA" id="ARBA00022670"/>
    </source>
</evidence>
<name>A0A4Y7IJD8_PAPSO</name>
<dbReference type="InterPro" id="IPR043472">
    <property type="entry name" value="Macro_dom-like"/>
</dbReference>
<dbReference type="EMBL" id="CM010715">
    <property type="protein sequence ID" value="RZC47821.1"/>
    <property type="molecule type" value="Genomic_DNA"/>
</dbReference>
<dbReference type="OMA" id="RVARCFC"/>
<sequence length="228" mass="24741">MPISNKGFDFFLGVRFSEYMTSSLKFDGTKEGESSTNLKHPIFCNKPGKLNFNKFTNLGLRGSDTKPAKSGAVLGVYEDNRFKSDSKKPLLKSVDIVGLGVGPELENKLKYASDVCSGVIFGRELVNAPANVLTSGELAKEASKVASIYSDVFTANILDVEQCKELKMGSYLAVAGASANPPHFIHLCYKRPSGTVKTKLALVGKGLTFDSQRVARCFCFTSLKTKTE</sequence>
<proteinExistence type="inferred from homology"/>
<dbReference type="STRING" id="3469.A0A4Y7IJD8"/>
<dbReference type="Gene3D" id="3.40.220.10">
    <property type="entry name" value="Leucine Aminopeptidase, subunit E, domain 1"/>
    <property type="match status" value="1"/>
</dbReference>
<dbReference type="GO" id="GO:0005737">
    <property type="term" value="C:cytoplasm"/>
    <property type="evidence" value="ECO:0007669"/>
    <property type="project" value="InterPro"/>
</dbReference>
<dbReference type="SUPFAM" id="SSF53187">
    <property type="entry name" value="Zn-dependent exopeptidases"/>
    <property type="match status" value="1"/>
</dbReference>
<dbReference type="InterPro" id="IPR011356">
    <property type="entry name" value="Leucine_aapep/pepB"/>
</dbReference>
<reference evidence="6 7" key="1">
    <citation type="journal article" date="2018" name="Science">
        <title>The opium poppy genome and morphinan production.</title>
        <authorList>
            <person name="Guo L."/>
            <person name="Winzer T."/>
            <person name="Yang X."/>
            <person name="Li Y."/>
            <person name="Ning Z."/>
            <person name="He Z."/>
            <person name="Teodor R."/>
            <person name="Lu Y."/>
            <person name="Bowser T.A."/>
            <person name="Graham I.A."/>
            <person name="Ye K."/>
        </authorList>
    </citation>
    <scope>NUCLEOTIDE SEQUENCE [LARGE SCALE GENOMIC DNA]</scope>
    <source>
        <strain evidence="7">cv. HN1</strain>
        <tissue evidence="6">Leaves</tissue>
    </source>
</reference>
<dbReference type="Gene3D" id="3.40.630.10">
    <property type="entry name" value="Zn peptidases"/>
    <property type="match status" value="1"/>
</dbReference>
<dbReference type="SUPFAM" id="SSF52949">
    <property type="entry name" value="Macro domain-like"/>
    <property type="match status" value="1"/>
</dbReference>
<evidence type="ECO:0000256" key="2">
    <source>
        <dbReference type="ARBA" id="ARBA00022438"/>
    </source>
</evidence>
<organism evidence="6 7">
    <name type="scientific">Papaver somniferum</name>
    <name type="common">Opium poppy</name>
    <dbReference type="NCBI Taxonomy" id="3469"/>
    <lineage>
        <taxon>Eukaryota</taxon>
        <taxon>Viridiplantae</taxon>
        <taxon>Streptophyta</taxon>
        <taxon>Embryophyta</taxon>
        <taxon>Tracheophyta</taxon>
        <taxon>Spermatophyta</taxon>
        <taxon>Magnoliopsida</taxon>
        <taxon>Ranunculales</taxon>
        <taxon>Papaveraceae</taxon>
        <taxon>Papaveroideae</taxon>
        <taxon>Papaver</taxon>
    </lineage>
</organism>
<protein>
    <recommendedName>
        <fullName evidence="5">Cytosol aminopeptidase domain-containing protein</fullName>
    </recommendedName>
</protein>